<keyword evidence="4 14" id="KW-0808">Transferase</keyword>
<dbReference type="FunFam" id="3.90.550.10:FF:000092">
    <property type="entry name" value="Glycogenin 2"/>
    <property type="match status" value="1"/>
</dbReference>
<evidence type="ECO:0000256" key="6">
    <source>
        <dbReference type="ARBA" id="ARBA00023056"/>
    </source>
</evidence>
<evidence type="ECO:0000256" key="9">
    <source>
        <dbReference type="ARBA" id="ARBA00038162"/>
    </source>
</evidence>
<keyword evidence="8" id="KW-0464">Manganese</keyword>
<sequence length="285" mass="32274">MGSSMYAYVTLVTSDSYAAGALVLGHQLKDNGTPHDLVCLVTNNVSPTVVHQLQSLFTIVPVETLVSQDIAHLNLLGRPDLIHTFTKCHVWRLETYQKLVFLDADTLPLGNVDELFDRPHFSAAPDAGWPDCFNSGMFVTCPSKTTYDALLSLANQEGSFDGGDQGLLNRYFDQWHRLPFTYNTTPTSQYSYAPAHQFYQHNISICHFIGLNKPWKYQRFDDGKVLSHEWDGLTQLLQAWWDTWQKHYGEVTLTSPAALHRLRRPHSLSPCQSLSWQIGQCLGYP</sequence>
<organism evidence="14 15">
    <name type="scientific">Hesseltinella vesiculosa</name>
    <dbReference type="NCBI Taxonomy" id="101127"/>
    <lineage>
        <taxon>Eukaryota</taxon>
        <taxon>Fungi</taxon>
        <taxon>Fungi incertae sedis</taxon>
        <taxon>Mucoromycota</taxon>
        <taxon>Mucoromycotina</taxon>
        <taxon>Mucoromycetes</taxon>
        <taxon>Mucorales</taxon>
        <taxon>Cunninghamellaceae</taxon>
        <taxon>Hesseltinella</taxon>
    </lineage>
</organism>
<dbReference type="GO" id="GO:0005737">
    <property type="term" value="C:cytoplasm"/>
    <property type="evidence" value="ECO:0007669"/>
    <property type="project" value="UniProtKB-SubCell"/>
</dbReference>
<comment type="catalytic activity">
    <reaction evidence="12">
        <text>L-tyrosyl-[glycogenin] + UDP-alpha-D-glucose = alpha-D-glucosyl-L-tyrosyl-[glycogenin] + UDP + H(+)</text>
        <dbReference type="Rhea" id="RHEA:23360"/>
        <dbReference type="Rhea" id="RHEA-COMP:14604"/>
        <dbReference type="Rhea" id="RHEA-COMP:14605"/>
        <dbReference type="ChEBI" id="CHEBI:15378"/>
        <dbReference type="ChEBI" id="CHEBI:46858"/>
        <dbReference type="ChEBI" id="CHEBI:58223"/>
        <dbReference type="ChEBI" id="CHEBI:58885"/>
        <dbReference type="ChEBI" id="CHEBI:140573"/>
        <dbReference type="EC" id="2.4.1.186"/>
    </reaction>
</comment>
<dbReference type="Gene3D" id="3.90.550.10">
    <property type="entry name" value="Spore Coat Polysaccharide Biosynthesis Protein SpsA, Chain A"/>
    <property type="match status" value="1"/>
</dbReference>
<dbReference type="InterPro" id="IPR002495">
    <property type="entry name" value="Glyco_trans_8"/>
</dbReference>
<comment type="cofactor">
    <cofactor evidence="1">
        <name>Mn(2+)</name>
        <dbReference type="ChEBI" id="CHEBI:29035"/>
    </cofactor>
</comment>
<evidence type="ECO:0000313" key="14">
    <source>
        <dbReference type="EMBL" id="ORX56432.1"/>
    </source>
</evidence>
<evidence type="ECO:0000256" key="12">
    <source>
        <dbReference type="ARBA" id="ARBA00052293"/>
    </source>
</evidence>
<evidence type="ECO:0000256" key="5">
    <source>
        <dbReference type="ARBA" id="ARBA00022723"/>
    </source>
</evidence>
<dbReference type="OrthoDB" id="2014201at2759"/>
<evidence type="ECO:0000256" key="4">
    <source>
        <dbReference type="ARBA" id="ARBA00022679"/>
    </source>
</evidence>
<dbReference type="EC" id="2.4.1.186" evidence="10"/>
<dbReference type="GO" id="GO:0005978">
    <property type="term" value="P:glycogen biosynthetic process"/>
    <property type="evidence" value="ECO:0007669"/>
    <property type="project" value="UniProtKB-KW"/>
</dbReference>
<accession>A0A1X2GLE4</accession>
<keyword evidence="7" id="KW-0325">Glycoprotein</keyword>
<reference evidence="14 15" key="1">
    <citation type="submission" date="2016-07" db="EMBL/GenBank/DDBJ databases">
        <title>Pervasive Adenine N6-methylation of Active Genes in Fungi.</title>
        <authorList>
            <consortium name="DOE Joint Genome Institute"/>
            <person name="Mondo S.J."/>
            <person name="Dannebaum R.O."/>
            <person name="Kuo R.C."/>
            <person name="Labutti K."/>
            <person name="Haridas S."/>
            <person name="Kuo A."/>
            <person name="Salamov A."/>
            <person name="Ahrendt S.R."/>
            <person name="Lipzen A."/>
            <person name="Sullivan W."/>
            <person name="Andreopoulos W.B."/>
            <person name="Clum A."/>
            <person name="Lindquist E."/>
            <person name="Daum C."/>
            <person name="Ramamoorthy G.K."/>
            <person name="Gryganskyi A."/>
            <person name="Culley D."/>
            <person name="Magnuson J.K."/>
            <person name="James T.Y."/>
            <person name="O'Malley M.A."/>
            <person name="Stajich J.E."/>
            <person name="Spatafora J.W."/>
            <person name="Visel A."/>
            <person name="Grigoriev I.V."/>
        </authorList>
    </citation>
    <scope>NUCLEOTIDE SEQUENCE [LARGE SCALE GENOMIC DNA]</scope>
    <source>
        <strain evidence="14 15">NRRL 3301</strain>
    </source>
</reference>
<dbReference type="STRING" id="101127.A0A1X2GLE4"/>
<comment type="subcellular location">
    <subcellularLocation>
        <location evidence="2">Cytoplasm</location>
    </subcellularLocation>
</comment>
<evidence type="ECO:0000313" key="15">
    <source>
        <dbReference type="Proteomes" id="UP000242146"/>
    </source>
</evidence>
<dbReference type="PANTHER" id="PTHR11183">
    <property type="entry name" value="GLYCOGENIN SUBFAMILY MEMBER"/>
    <property type="match status" value="1"/>
</dbReference>
<comment type="similarity">
    <text evidence="9">Belongs to the glycosyltransferase 8 family. Glycogenin subfamily.</text>
</comment>
<evidence type="ECO:0000256" key="10">
    <source>
        <dbReference type="ARBA" id="ARBA00038934"/>
    </source>
</evidence>
<dbReference type="InterPro" id="IPR050587">
    <property type="entry name" value="GNT1/Glycosyltrans_8"/>
</dbReference>
<dbReference type="Pfam" id="PF01501">
    <property type="entry name" value="Glyco_transf_8"/>
    <property type="match status" value="2"/>
</dbReference>
<evidence type="ECO:0000256" key="13">
    <source>
        <dbReference type="ARBA" id="ARBA00057883"/>
    </source>
</evidence>
<dbReference type="InterPro" id="IPR029044">
    <property type="entry name" value="Nucleotide-diphossugar_trans"/>
</dbReference>
<dbReference type="SUPFAM" id="SSF53448">
    <property type="entry name" value="Nucleotide-diphospho-sugar transferases"/>
    <property type="match status" value="1"/>
</dbReference>
<proteinExistence type="inferred from homology"/>
<comment type="catalytic activity">
    <reaction evidence="11">
        <text>[1,4-alpha-D-glucosyl](n)-L-tyrosyl-[glycogenin] + UDP-alpha-D-glucose = [1,4-alpha-D-glucosyl](n+1)-L-tyrosyl-[glycogenin] + UDP + H(+)</text>
        <dbReference type="Rhea" id="RHEA:56560"/>
        <dbReference type="Rhea" id="RHEA-COMP:14606"/>
        <dbReference type="Rhea" id="RHEA-COMP:14607"/>
        <dbReference type="ChEBI" id="CHEBI:15378"/>
        <dbReference type="ChEBI" id="CHEBI:58223"/>
        <dbReference type="ChEBI" id="CHEBI:58885"/>
        <dbReference type="ChEBI" id="CHEBI:140574"/>
        <dbReference type="EC" id="2.4.1.186"/>
    </reaction>
</comment>
<dbReference type="AlphaFoldDB" id="A0A1X2GLE4"/>
<name>A0A1X2GLE4_9FUNG</name>
<protein>
    <recommendedName>
        <fullName evidence="10">glycogenin glucosyltransferase</fullName>
        <ecNumber evidence="10">2.4.1.186</ecNumber>
    </recommendedName>
</protein>
<comment type="caution">
    <text evidence="14">The sequence shown here is derived from an EMBL/GenBank/DDBJ whole genome shotgun (WGS) entry which is preliminary data.</text>
</comment>
<evidence type="ECO:0000256" key="7">
    <source>
        <dbReference type="ARBA" id="ARBA00023180"/>
    </source>
</evidence>
<evidence type="ECO:0000256" key="3">
    <source>
        <dbReference type="ARBA" id="ARBA00022490"/>
    </source>
</evidence>
<gene>
    <name evidence="14" type="ORF">DM01DRAFT_1020697</name>
</gene>
<keyword evidence="15" id="KW-1185">Reference proteome</keyword>
<dbReference type="Proteomes" id="UP000242146">
    <property type="component" value="Unassembled WGS sequence"/>
</dbReference>
<evidence type="ECO:0000256" key="11">
    <source>
        <dbReference type="ARBA" id="ARBA00050886"/>
    </source>
</evidence>
<comment type="function">
    <text evidence="13">Self-glucosylating initiator of glycogen synthesis. It catalyzes the formation of a short alpha (1,4)-glucosyl chain covalently attached via a glucose 1-O-tyrosyl linkage to internal tyrosine residues and these chains act as primers for the elongation reaction catalyzed by glycogen synthase.</text>
</comment>
<dbReference type="CDD" id="cd02537">
    <property type="entry name" value="GT8_Glycogenin"/>
    <property type="match status" value="1"/>
</dbReference>
<dbReference type="GO" id="GO:0046872">
    <property type="term" value="F:metal ion binding"/>
    <property type="evidence" value="ECO:0007669"/>
    <property type="project" value="UniProtKB-KW"/>
</dbReference>
<keyword evidence="3" id="KW-0963">Cytoplasm</keyword>
<dbReference type="EMBL" id="MCGT01000010">
    <property type="protein sequence ID" value="ORX56432.1"/>
    <property type="molecule type" value="Genomic_DNA"/>
</dbReference>
<keyword evidence="5" id="KW-0479">Metal-binding</keyword>
<dbReference type="GO" id="GO:0008466">
    <property type="term" value="F:glycogenin glucosyltransferase activity"/>
    <property type="evidence" value="ECO:0007669"/>
    <property type="project" value="UniProtKB-EC"/>
</dbReference>
<evidence type="ECO:0000256" key="2">
    <source>
        <dbReference type="ARBA" id="ARBA00004496"/>
    </source>
</evidence>
<evidence type="ECO:0000256" key="8">
    <source>
        <dbReference type="ARBA" id="ARBA00023211"/>
    </source>
</evidence>
<evidence type="ECO:0000256" key="1">
    <source>
        <dbReference type="ARBA" id="ARBA00001936"/>
    </source>
</evidence>
<keyword evidence="6" id="KW-0320">Glycogen biosynthesis</keyword>